<dbReference type="RefSeq" id="WP_338392114.1">
    <property type="nucleotide sequence ID" value="NZ_AP025314.1"/>
</dbReference>
<name>A0AAU9CVP3_9BACT</name>
<accession>A0AAU9CVP3</accession>
<sequence length="148" mass="16604">MRMVVFSLLIMIFGLSNIVVGQSDDYWDNYDTTLNLDFNFDSSEVSIPIDDVVTKDYSFTLNGIDCVVTVNYFDQKNVTSIAVDTGDCSVSRVAVQGAYGVYVPPTEFDSYFYVDISDNALWYPTIEVEVYGVKATLYFIDTPLNGIL</sequence>
<gene>
    <name evidence="1" type="ORF">FUAX_30010</name>
</gene>
<dbReference type="AlphaFoldDB" id="A0AAU9CVP3"/>
<dbReference type="Proteomes" id="UP001348817">
    <property type="component" value="Chromosome"/>
</dbReference>
<proteinExistence type="predicted"/>
<dbReference type="EMBL" id="AP025314">
    <property type="protein sequence ID" value="BDD10569.1"/>
    <property type="molecule type" value="Genomic_DNA"/>
</dbReference>
<protein>
    <submittedName>
        <fullName evidence="1">Uncharacterized protein</fullName>
    </submittedName>
</protein>
<dbReference type="KEGG" id="fax:FUAX_30010"/>
<evidence type="ECO:0000313" key="1">
    <source>
        <dbReference type="EMBL" id="BDD10569.1"/>
    </source>
</evidence>
<keyword evidence="2" id="KW-1185">Reference proteome</keyword>
<organism evidence="1 2">
    <name type="scientific">Fulvitalea axinellae</name>
    <dbReference type="NCBI Taxonomy" id="1182444"/>
    <lineage>
        <taxon>Bacteria</taxon>
        <taxon>Pseudomonadati</taxon>
        <taxon>Bacteroidota</taxon>
        <taxon>Cytophagia</taxon>
        <taxon>Cytophagales</taxon>
        <taxon>Persicobacteraceae</taxon>
        <taxon>Fulvitalea</taxon>
    </lineage>
</organism>
<evidence type="ECO:0000313" key="2">
    <source>
        <dbReference type="Proteomes" id="UP001348817"/>
    </source>
</evidence>
<reference evidence="1 2" key="1">
    <citation type="submission" date="2021-12" db="EMBL/GenBank/DDBJ databases">
        <title>Genome sequencing of bacteria with rrn-lacking chromosome and rrn-plasmid.</title>
        <authorList>
            <person name="Anda M."/>
            <person name="Iwasaki W."/>
        </authorList>
    </citation>
    <scope>NUCLEOTIDE SEQUENCE [LARGE SCALE GENOMIC DNA]</scope>
    <source>
        <strain evidence="1 2">DSM 100852</strain>
    </source>
</reference>